<keyword evidence="4 13" id="KW-0812">Transmembrane</keyword>
<evidence type="ECO:0000313" key="16">
    <source>
        <dbReference type="Proteomes" id="UP000276888"/>
    </source>
</evidence>
<keyword evidence="3" id="KW-0285">Flavoprotein</keyword>
<comment type="cofactor">
    <cofactor evidence="1">
        <name>FAD</name>
        <dbReference type="ChEBI" id="CHEBI:57692"/>
    </cofactor>
</comment>
<evidence type="ECO:0000256" key="12">
    <source>
        <dbReference type="ARBA" id="ARBA00023136"/>
    </source>
</evidence>
<name>A0A3Q9J0Z1_9MICO</name>
<dbReference type="Gene3D" id="3.40.50.80">
    <property type="entry name" value="Nucleotide-binding domain of ferredoxin-NADP reductase (FNR) module"/>
    <property type="match status" value="1"/>
</dbReference>
<dbReference type="PANTHER" id="PTHR47354">
    <property type="entry name" value="NADH OXIDOREDUCTASE HCR"/>
    <property type="match status" value="1"/>
</dbReference>
<keyword evidence="11" id="KW-0411">Iron-sulfur</keyword>
<dbReference type="InterPro" id="IPR017927">
    <property type="entry name" value="FAD-bd_FR_type"/>
</dbReference>
<evidence type="ECO:0000256" key="11">
    <source>
        <dbReference type="ARBA" id="ARBA00023014"/>
    </source>
</evidence>
<keyword evidence="8 13" id="KW-1133">Transmembrane helix</keyword>
<dbReference type="KEGG" id="mlv:CVS47_02562"/>
<dbReference type="InterPro" id="IPR017938">
    <property type="entry name" value="Riboflavin_synthase-like_b-brl"/>
</dbReference>
<evidence type="ECO:0000256" key="4">
    <source>
        <dbReference type="ARBA" id="ARBA00022692"/>
    </source>
</evidence>
<dbReference type="SUPFAM" id="SSF63380">
    <property type="entry name" value="Riboflavin synthase domain-like"/>
    <property type="match status" value="1"/>
</dbReference>
<evidence type="ECO:0000256" key="5">
    <source>
        <dbReference type="ARBA" id="ARBA00022714"/>
    </source>
</evidence>
<dbReference type="GO" id="GO:0016020">
    <property type="term" value="C:membrane"/>
    <property type="evidence" value="ECO:0007669"/>
    <property type="project" value="UniProtKB-SubCell"/>
</dbReference>
<evidence type="ECO:0000313" key="15">
    <source>
        <dbReference type="EMBL" id="AZS37915.1"/>
    </source>
</evidence>
<dbReference type="GO" id="GO:0050660">
    <property type="term" value="F:flavin adenine dinucleotide binding"/>
    <property type="evidence" value="ECO:0007669"/>
    <property type="project" value="TreeGrafter"/>
</dbReference>
<evidence type="ECO:0000256" key="8">
    <source>
        <dbReference type="ARBA" id="ARBA00022989"/>
    </source>
</evidence>
<evidence type="ECO:0000256" key="6">
    <source>
        <dbReference type="ARBA" id="ARBA00022723"/>
    </source>
</evidence>
<dbReference type="InterPro" id="IPR039261">
    <property type="entry name" value="FNR_nucleotide-bd"/>
</dbReference>
<feature type="transmembrane region" description="Helical" evidence="13">
    <location>
        <begin position="67"/>
        <end position="84"/>
    </location>
</feature>
<proteinExistence type="predicted"/>
<gene>
    <name evidence="15" type="primary">hmp</name>
    <name evidence="15" type="ORF">CVS47_02562</name>
</gene>
<dbReference type="AlphaFoldDB" id="A0A3Q9J0Z1"/>
<keyword evidence="7" id="KW-0274">FAD</keyword>
<feature type="transmembrane region" description="Helical" evidence="13">
    <location>
        <begin position="20"/>
        <end position="46"/>
    </location>
</feature>
<keyword evidence="6" id="KW-0479">Metal-binding</keyword>
<dbReference type="Pfam" id="PF01794">
    <property type="entry name" value="Ferric_reduct"/>
    <property type="match status" value="1"/>
</dbReference>
<dbReference type="SUPFAM" id="SSF52343">
    <property type="entry name" value="Ferredoxin reductase-like, C-terminal NADP-linked domain"/>
    <property type="match status" value="1"/>
</dbReference>
<evidence type="ECO:0000256" key="9">
    <source>
        <dbReference type="ARBA" id="ARBA00023002"/>
    </source>
</evidence>
<feature type="domain" description="FAD-binding FR-type" evidence="14">
    <location>
        <begin position="191"/>
        <end position="291"/>
    </location>
</feature>
<dbReference type="PANTHER" id="PTHR47354:SF8">
    <property type="entry name" value="1,2-PHENYLACETYL-COA EPOXIDASE, SUBUNIT E"/>
    <property type="match status" value="1"/>
</dbReference>
<dbReference type="InterPro" id="IPR013130">
    <property type="entry name" value="Fe3_Rdtase_TM_dom"/>
</dbReference>
<dbReference type="PROSITE" id="PS51384">
    <property type="entry name" value="FAD_FR"/>
    <property type="match status" value="1"/>
</dbReference>
<dbReference type="EMBL" id="CP031423">
    <property type="protein sequence ID" value="AZS37915.1"/>
    <property type="molecule type" value="Genomic_DNA"/>
</dbReference>
<organism evidence="15 16">
    <name type="scientific">Microbacterium lemovicicum</name>
    <dbReference type="NCBI Taxonomy" id="1072463"/>
    <lineage>
        <taxon>Bacteria</taxon>
        <taxon>Bacillati</taxon>
        <taxon>Actinomycetota</taxon>
        <taxon>Actinomycetes</taxon>
        <taxon>Micrococcales</taxon>
        <taxon>Microbacteriaceae</taxon>
        <taxon>Microbacterium</taxon>
    </lineage>
</organism>
<evidence type="ECO:0000256" key="7">
    <source>
        <dbReference type="ARBA" id="ARBA00022827"/>
    </source>
</evidence>
<keyword evidence="9 15" id="KW-0560">Oxidoreductase</keyword>
<evidence type="ECO:0000256" key="10">
    <source>
        <dbReference type="ARBA" id="ARBA00023004"/>
    </source>
</evidence>
<evidence type="ECO:0000256" key="3">
    <source>
        <dbReference type="ARBA" id="ARBA00022630"/>
    </source>
</evidence>
<evidence type="ECO:0000256" key="2">
    <source>
        <dbReference type="ARBA" id="ARBA00004141"/>
    </source>
</evidence>
<accession>A0A3Q9J0Z1</accession>
<keyword evidence="16" id="KW-1185">Reference proteome</keyword>
<feature type="transmembrane region" description="Helical" evidence="13">
    <location>
        <begin position="136"/>
        <end position="159"/>
    </location>
</feature>
<evidence type="ECO:0000259" key="14">
    <source>
        <dbReference type="PROSITE" id="PS51384"/>
    </source>
</evidence>
<dbReference type="InterPro" id="IPR050415">
    <property type="entry name" value="MRET"/>
</dbReference>
<dbReference type="Proteomes" id="UP000276888">
    <property type="component" value="Chromosome"/>
</dbReference>
<dbReference type="GO" id="GO:0051537">
    <property type="term" value="F:2 iron, 2 sulfur cluster binding"/>
    <property type="evidence" value="ECO:0007669"/>
    <property type="project" value="UniProtKB-KW"/>
</dbReference>
<dbReference type="GO" id="GO:0008941">
    <property type="term" value="F:nitric oxide dioxygenase NAD(P)H activity"/>
    <property type="evidence" value="ECO:0007669"/>
    <property type="project" value="UniProtKB-EC"/>
</dbReference>
<feature type="transmembrane region" description="Helical" evidence="13">
    <location>
        <begin position="104"/>
        <end position="124"/>
    </location>
</feature>
<evidence type="ECO:0000256" key="1">
    <source>
        <dbReference type="ARBA" id="ARBA00001974"/>
    </source>
</evidence>
<comment type="subcellular location">
    <subcellularLocation>
        <location evidence="2">Membrane</location>
        <topology evidence="2">Multi-pass membrane protein</topology>
    </subcellularLocation>
</comment>
<dbReference type="Gene3D" id="2.40.30.10">
    <property type="entry name" value="Translation factors"/>
    <property type="match status" value="1"/>
</dbReference>
<dbReference type="EC" id="1.14.12.17" evidence="15"/>
<keyword evidence="5" id="KW-0001">2Fe-2S</keyword>
<feature type="transmembrane region" description="Helical" evidence="13">
    <location>
        <begin position="165"/>
        <end position="184"/>
    </location>
</feature>
<keyword evidence="12 13" id="KW-0472">Membrane</keyword>
<dbReference type="GO" id="GO:0046872">
    <property type="term" value="F:metal ion binding"/>
    <property type="evidence" value="ECO:0007669"/>
    <property type="project" value="UniProtKB-KW"/>
</dbReference>
<sequence length="442" mass="48419">MLFLGSGQPAHVTDLAGAITAAGIVTGLIGTDLILLMLVLAARIPWLDRTFGQDATLALHRRLGKPALYLILGHAALLTVGYSLRDGLSIWHQTLSLYSGRDMLLALAGIILLVLVVITSLVAVRRRFAYEAWHAIHLLSYIAVLVAVPHQLSAGQVLAQSTPQFFYWTFLYALAFGSIIWFRVAAPLLATDEHTIRVTDVETIGPDVFTIRLSGRALSRLGVRGGQFAIWRFWSRGTWWHAHPISFSAVPTDTSARITVRAVGAGTRRLARLRSGTRVSIEGPYGIFTDAARTAPRLSIVAAGIGITPARALLEHSGVRPGEATVILRATDRSRRFLWDEVEELIRAGDGTVSEMIGERPAEVMTWMSADAVGRGETITSALPHLLESDLFVCGPTAWTDLVVRDARAAGLPDRRIHVERFDWSARLSPVRGDRDRPRNQL</sequence>
<evidence type="ECO:0000256" key="13">
    <source>
        <dbReference type="SAM" id="Phobius"/>
    </source>
</evidence>
<keyword evidence="10" id="KW-0408">Iron</keyword>
<protein>
    <submittedName>
        <fullName evidence="15">Flavohemoprotein</fullName>
        <ecNumber evidence="15">1.14.12.17</ecNumber>
    </submittedName>
</protein>
<reference evidence="15 16" key="1">
    <citation type="submission" date="2018-08" db="EMBL/GenBank/DDBJ databases">
        <title>Microbacterium lemovicicum sp. nov., a bacterium isolated from a natural uranium-rich soil.</title>
        <authorList>
            <person name="ORTET P."/>
        </authorList>
    </citation>
    <scope>NUCLEOTIDE SEQUENCE [LARGE SCALE GENOMIC DNA]</scope>
    <source>
        <strain evidence="15 16">Viu22</strain>
    </source>
</reference>